<organism evidence="1 2">
    <name type="scientific">Triticum urartu</name>
    <name type="common">Red wild einkorn</name>
    <name type="synonym">Crithodium urartu</name>
    <dbReference type="NCBI Taxonomy" id="4572"/>
    <lineage>
        <taxon>Eukaryota</taxon>
        <taxon>Viridiplantae</taxon>
        <taxon>Streptophyta</taxon>
        <taxon>Embryophyta</taxon>
        <taxon>Tracheophyta</taxon>
        <taxon>Spermatophyta</taxon>
        <taxon>Magnoliopsida</taxon>
        <taxon>Liliopsida</taxon>
        <taxon>Poales</taxon>
        <taxon>Poaceae</taxon>
        <taxon>BOP clade</taxon>
        <taxon>Pooideae</taxon>
        <taxon>Triticodae</taxon>
        <taxon>Triticeae</taxon>
        <taxon>Triticinae</taxon>
        <taxon>Triticum</taxon>
    </lineage>
</organism>
<accession>A0A8R7UK42</accession>
<name>A0A8R7UK42_TRIUA</name>
<reference evidence="1" key="2">
    <citation type="submission" date="2018-03" db="EMBL/GenBank/DDBJ databases">
        <title>The Triticum urartu genome reveals the dynamic nature of wheat genome evolution.</title>
        <authorList>
            <person name="Ling H."/>
            <person name="Ma B."/>
            <person name="Shi X."/>
            <person name="Liu H."/>
            <person name="Dong L."/>
            <person name="Sun H."/>
            <person name="Cao Y."/>
            <person name="Gao Q."/>
            <person name="Zheng S."/>
            <person name="Li Y."/>
            <person name="Yu Y."/>
            <person name="Du H."/>
            <person name="Qi M."/>
            <person name="Li Y."/>
            <person name="Yu H."/>
            <person name="Cui Y."/>
            <person name="Wang N."/>
            <person name="Chen C."/>
            <person name="Wu H."/>
            <person name="Zhao Y."/>
            <person name="Zhang J."/>
            <person name="Li Y."/>
            <person name="Zhou W."/>
            <person name="Zhang B."/>
            <person name="Hu W."/>
            <person name="Eijk M."/>
            <person name="Tang J."/>
            <person name="Witsenboer H."/>
            <person name="Zhao S."/>
            <person name="Li Z."/>
            <person name="Zhang A."/>
            <person name="Wang D."/>
            <person name="Liang C."/>
        </authorList>
    </citation>
    <scope>NUCLEOTIDE SEQUENCE [LARGE SCALE GENOMIC DNA]</scope>
    <source>
        <strain evidence="1">cv. G1812</strain>
    </source>
</reference>
<protein>
    <submittedName>
        <fullName evidence="1">Uncharacterized protein</fullName>
    </submittedName>
</protein>
<dbReference type="Gramene" id="TuG1812G0500004627.01.T01">
    <property type="protein sequence ID" value="TuG1812G0500004627.01.T01.cds448972"/>
    <property type="gene ID" value="TuG1812G0500004627.01"/>
</dbReference>
<reference evidence="1" key="3">
    <citation type="submission" date="2022-06" db="UniProtKB">
        <authorList>
            <consortium name="EnsemblPlants"/>
        </authorList>
    </citation>
    <scope>IDENTIFICATION</scope>
</reference>
<keyword evidence="2" id="KW-1185">Reference proteome</keyword>
<reference evidence="2" key="1">
    <citation type="journal article" date="2013" name="Nature">
        <title>Draft genome of the wheat A-genome progenitor Triticum urartu.</title>
        <authorList>
            <person name="Ling H.Q."/>
            <person name="Zhao S."/>
            <person name="Liu D."/>
            <person name="Wang J."/>
            <person name="Sun H."/>
            <person name="Zhang C."/>
            <person name="Fan H."/>
            <person name="Li D."/>
            <person name="Dong L."/>
            <person name="Tao Y."/>
            <person name="Gao C."/>
            <person name="Wu H."/>
            <person name="Li Y."/>
            <person name="Cui Y."/>
            <person name="Guo X."/>
            <person name="Zheng S."/>
            <person name="Wang B."/>
            <person name="Yu K."/>
            <person name="Liang Q."/>
            <person name="Yang W."/>
            <person name="Lou X."/>
            <person name="Chen J."/>
            <person name="Feng M."/>
            <person name="Jian J."/>
            <person name="Zhang X."/>
            <person name="Luo G."/>
            <person name="Jiang Y."/>
            <person name="Liu J."/>
            <person name="Wang Z."/>
            <person name="Sha Y."/>
            <person name="Zhang B."/>
            <person name="Wu H."/>
            <person name="Tang D."/>
            <person name="Shen Q."/>
            <person name="Xue P."/>
            <person name="Zou S."/>
            <person name="Wang X."/>
            <person name="Liu X."/>
            <person name="Wang F."/>
            <person name="Yang Y."/>
            <person name="An X."/>
            <person name="Dong Z."/>
            <person name="Zhang K."/>
            <person name="Zhang X."/>
            <person name="Luo M.C."/>
            <person name="Dvorak J."/>
            <person name="Tong Y."/>
            <person name="Wang J."/>
            <person name="Yang H."/>
            <person name="Li Z."/>
            <person name="Wang D."/>
            <person name="Zhang A."/>
            <person name="Wang J."/>
        </authorList>
    </citation>
    <scope>NUCLEOTIDE SEQUENCE</scope>
    <source>
        <strain evidence="2">cv. G1812</strain>
    </source>
</reference>
<evidence type="ECO:0000313" key="2">
    <source>
        <dbReference type="Proteomes" id="UP000015106"/>
    </source>
</evidence>
<evidence type="ECO:0000313" key="1">
    <source>
        <dbReference type="EnsemblPlants" id="TuG1812G0500004627.01.T01.cds448972"/>
    </source>
</evidence>
<sequence length="111" mass="12434">MYVPSLMNAHHEAFRSSQAHQDSCAEFSEYASLAIFVWWLRELQMQACNTRCLENLSWSLHISSWVPGDTGLLSYFHVSEGPDLGIPALTPETGTAVKMFSVEHTCSSCCF</sequence>
<dbReference type="AlphaFoldDB" id="A0A8R7UK42"/>
<dbReference type="EnsemblPlants" id="TuG1812G0500004627.01.T01">
    <property type="protein sequence ID" value="TuG1812G0500004627.01.T01.cds448972"/>
    <property type="gene ID" value="TuG1812G0500004627.01"/>
</dbReference>
<proteinExistence type="predicted"/>
<dbReference type="Proteomes" id="UP000015106">
    <property type="component" value="Chromosome 5"/>
</dbReference>